<reference evidence="1 2" key="1">
    <citation type="submission" date="2018-08" db="EMBL/GenBank/DDBJ databases">
        <title>A genome reference for cultivated species of the human gut microbiota.</title>
        <authorList>
            <person name="Zou Y."/>
            <person name="Xue W."/>
            <person name="Luo G."/>
        </authorList>
    </citation>
    <scope>NUCLEOTIDE SEQUENCE [LARGE SCALE GENOMIC DNA]</scope>
    <source>
        <strain evidence="1 2">AM42-1AC</strain>
    </source>
</reference>
<gene>
    <name evidence="1" type="ORF">DW914_06515</name>
</gene>
<protein>
    <submittedName>
        <fullName evidence="1">Uncharacterized protein</fullName>
    </submittedName>
</protein>
<sequence>MSIVKWSTVRIKTKDKLIITGQIEEMIMSGSMNNIVTYLILNIDYAASSQVNCTRKMISSRDIVEMEEVFKPGTKVKLNQDTVYFTKDEICVVKEENSQEQLGEIVYTLRSVDHPDVTEKMKSDYFSEIGFGIYRHDRMFI</sequence>
<dbReference type="AlphaFoldDB" id="A0A3R6DND5"/>
<evidence type="ECO:0000313" key="1">
    <source>
        <dbReference type="EMBL" id="RHA89869.1"/>
    </source>
</evidence>
<dbReference type="RefSeq" id="WP_118580689.1">
    <property type="nucleotide sequence ID" value="NZ_CABJFX010000008.1"/>
</dbReference>
<comment type="caution">
    <text evidence="1">The sequence shown here is derived from an EMBL/GenBank/DDBJ whole genome shotgun (WGS) entry which is preliminary data.</text>
</comment>
<dbReference type="EMBL" id="QSFX01000008">
    <property type="protein sequence ID" value="RHA89869.1"/>
    <property type="molecule type" value="Genomic_DNA"/>
</dbReference>
<name>A0A3R6DND5_9FIRM</name>
<proteinExistence type="predicted"/>
<evidence type="ECO:0000313" key="2">
    <source>
        <dbReference type="Proteomes" id="UP000283492"/>
    </source>
</evidence>
<organism evidence="1 2">
    <name type="scientific">Roseburia inulinivorans</name>
    <dbReference type="NCBI Taxonomy" id="360807"/>
    <lineage>
        <taxon>Bacteria</taxon>
        <taxon>Bacillati</taxon>
        <taxon>Bacillota</taxon>
        <taxon>Clostridia</taxon>
        <taxon>Lachnospirales</taxon>
        <taxon>Lachnospiraceae</taxon>
        <taxon>Roseburia</taxon>
    </lineage>
</organism>
<accession>A0A3R6DND5</accession>
<dbReference type="Proteomes" id="UP000283492">
    <property type="component" value="Unassembled WGS sequence"/>
</dbReference>